<dbReference type="GO" id="GO:0016829">
    <property type="term" value="F:lyase activity"/>
    <property type="evidence" value="ECO:0007669"/>
    <property type="project" value="UniProtKB-KW"/>
</dbReference>
<dbReference type="PANTHER" id="PTHR32308">
    <property type="entry name" value="LYASE BETA SUBUNIT, PUTATIVE (AFU_ORTHOLOGUE AFUA_4G13030)-RELATED"/>
    <property type="match status" value="1"/>
</dbReference>
<comment type="caution">
    <text evidence="7">The sequence shown here is derived from an EMBL/GenBank/DDBJ whole genome shotgun (WGS) entry which is preliminary data.</text>
</comment>
<proteinExistence type="predicted"/>
<dbReference type="EMBL" id="FNDI01000003">
    <property type="protein sequence ID" value="SDH24253.1"/>
    <property type="molecule type" value="Genomic_DNA"/>
</dbReference>
<evidence type="ECO:0000256" key="3">
    <source>
        <dbReference type="ARBA" id="ARBA00022842"/>
    </source>
</evidence>
<sequence length="292" mass="31378">MTTYPIRTLAALRRTWFFVPGADPAAHTAALRSDADAIVVDLEEMTAPPERPRARELIVALLDGAAGCGALGAVRINRLEHDGLADLEGVMSGRPHAIFLPHTETPEQLAALDAHLGALEQRYGIEHGATEIVPTIESAAGLTRLAALLASSPRIRYCMLASEDLAASLGARRTPGGDELLHARSRFLLDTIAAGCHPIDLPCTYRADAVLLRDMERSTQLGFRSKCAVFVEHIDAIHRALTPSSEDALAAQMLLDAHRAQQSTGITGAMGWIDAPDANNARRTLERYEAAN</sequence>
<evidence type="ECO:0000256" key="5">
    <source>
        <dbReference type="PIRSR" id="PIRSR015582-2"/>
    </source>
</evidence>
<dbReference type="GO" id="GO:0000287">
    <property type="term" value="F:magnesium ion binding"/>
    <property type="evidence" value="ECO:0007669"/>
    <property type="project" value="TreeGrafter"/>
</dbReference>
<keyword evidence="7" id="KW-0456">Lyase</keyword>
<feature type="binding site" evidence="5">
    <location>
        <position position="164"/>
    </location>
    <ligand>
        <name>Mg(2+)</name>
        <dbReference type="ChEBI" id="CHEBI:18420"/>
    </ligand>
</feature>
<accession>A0A7Z7B218</accession>
<evidence type="ECO:0000256" key="1">
    <source>
        <dbReference type="ARBA" id="ARBA00001946"/>
    </source>
</evidence>
<feature type="binding site" evidence="4">
    <location>
        <position position="75"/>
    </location>
    <ligand>
        <name>substrate</name>
    </ligand>
</feature>
<evidence type="ECO:0000313" key="7">
    <source>
        <dbReference type="EMBL" id="SDH24253.1"/>
    </source>
</evidence>
<reference evidence="7" key="1">
    <citation type="submission" date="2016-10" db="EMBL/GenBank/DDBJ databases">
        <authorList>
            <person name="Varghese N."/>
            <person name="Submissions S."/>
        </authorList>
    </citation>
    <scope>NUCLEOTIDE SEQUENCE [LARGE SCALE GENOMIC DNA]</scope>
    <source>
        <strain evidence="7">YR281</strain>
    </source>
</reference>
<evidence type="ECO:0000256" key="2">
    <source>
        <dbReference type="ARBA" id="ARBA00022723"/>
    </source>
</evidence>
<feature type="domain" description="HpcH/HpaI aldolase/citrate lyase" evidence="6">
    <location>
        <begin position="14"/>
        <end position="227"/>
    </location>
</feature>
<dbReference type="InterPro" id="IPR005000">
    <property type="entry name" value="Aldolase/citrate-lyase_domain"/>
</dbReference>
<dbReference type="GO" id="GO:0006107">
    <property type="term" value="P:oxaloacetate metabolic process"/>
    <property type="evidence" value="ECO:0007669"/>
    <property type="project" value="TreeGrafter"/>
</dbReference>
<dbReference type="PANTHER" id="PTHR32308:SF0">
    <property type="entry name" value="HPCH_HPAI ALDOLASE_CITRATE LYASE DOMAIN-CONTAINING PROTEIN"/>
    <property type="match status" value="1"/>
</dbReference>
<dbReference type="AlphaFoldDB" id="A0A7Z7B218"/>
<name>A0A7Z7B218_9BURK</name>
<evidence type="ECO:0000256" key="4">
    <source>
        <dbReference type="PIRSR" id="PIRSR015582-1"/>
    </source>
</evidence>
<dbReference type="InterPro" id="IPR011206">
    <property type="entry name" value="Citrate_lyase_beta/mcl1/mcl2"/>
</dbReference>
<dbReference type="Gene3D" id="3.20.20.60">
    <property type="entry name" value="Phosphoenolpyruvate-binding domains"/>
    <property type="match status" value="1"/>
</dbReference>
<dbReference type="InterPro" id="IPR040442">
    <property type="entry name" value="Pyrv_kinase-like_dom_sf"/>
</dbReference>
<dbReference type="Pfam" id="PF03328">
    <property type="entry name" value="HpcH_HpaI"/>
    <property type="match status" value="1"/>
</dbReference>
<gene>
    <name evidence="7" type="ORF">SAMN04487926_10334</name>
</gene>
<dbReference type="RefSeq" id="WP_167306458.1">
    <property type="nucleotide sequence ID" value="NZ_FNDI01000003.1"/>
</dbReference>
<dbReference type="SUPFAM" id="SSF51621">
    <property type="entry name" value="Phosphoenolpyruvate/pyruvate domain"/>
    <property type="match status" value="1"/>
</dbReference>
<feature type="binding site" evidence="4">
    <location>
        <position position="137"/>
    </location>
    <ligand>
        <name>substrate</name>
    </ligand>
</feature>
<evidence type="ECO:0000313" key="8">
    <source>
        <dbReference type="Proteomes" id="UP000198900"/>
    </source>
</evidence>
<keyword evidence="8" id="KW-1185">Reference proteome</keyword>
<protein>
    <submittedName>
        <fullName evidence="7">Citrate lyase subunit beta / citryl-CoA lyase</fullName>
    </submittedName>
</protein>
<dbReference type="Proteomes" id="UP000198900">
    <property type="component" value="Unassembled WGS sequence"/>
</dbReference>
<keyword evidence="2 5" id="KW-0479">Metal-binding</keyword>
<dbReference type="PIRSF" id="PIRSF015582">
    <property type="entry name" value="Cit_lyase_B"/>
    <property type="match status" value="1"/>
</dbReference>
<keyword evidence="3 5" id="KW-0460">Magnesium</keyword>
<organism evidence="7 8">
    <name type="scientific">Paraburkholderia steynii</name>
    <dbReference type="NCBI Taxonomy" id="1245441"/>
    <lineage>
        <taxon>Bacteria</taxon>
        <taxon>Pseudomonadati</taxon>
        <taxon>Pseudomonadota</taxon>
        <taxon>Betaproteobacteria</taxon>
        <taxon>Burkholderiales</taxon>
        <taxon>Burkholderiaceae</taxon>
        <taxon>Paraburkholderia</taxon>
    </lineage>
</organism>
<dbReference type="InterPro" id="IPR015813">
    <property type="entry name" value="Pyrv/PenolPyrv_kinase-like_dom"/>
</dbReference>
<evidence type="ECO:0000259" key="6">
    <source>
        <dbReference type="Pfam" id="PF03328"/>
    </source>
</evidence>
<comment type="cofactor">
    <cofactor evidence="1">
        <name>Mg(2+)</name>
        <dbReference type="ChEBI" id="CHEBI:18420"/>
    </cofactor>
</comment>
<feature type="binding site" evidence="5">
    <location>
        <position position="137"/>
    </location>
    <ligand>
        <name>Mg(2+)</name>
        <dbReference type="ChEBI" id="CHEBI:18420"/>
    </ligand>
</feature>